<feature type="region of interest" description="Disordered" evidence="6">
    <location>
        <begin position="1"/>
        <end position="31"/>
    </location>
</feature>
<feature type="compositionally biased region" description="Polar residues" evidence="6">
    <location>
        <begin position="14"/>
        <end position="31"/>
    </location>
</feature>
<comment type="function">
    <text evidence="5">Exoribonuclease involved in ribosome biosynthesis. Involved in the processing of ITS1, the internal transcribed spacer localized between the 18S and 5.8S rRNAs.</text>
</comment>
<comment type="caution">
    <text evidence="8">The sequence shown here is derived from an EMBL/GenBank/DDBJ whole genome shotgun (WGS) entry which is preliminary data.</text>
</comment>
<keyword evidence="3" id="KW-0378">Hydrolase</keyword>
<accession>A0ABR4BYK5</accession>
<evidence type="ECO:0000256" key="6">
    <source>
        <dbReference type="SAM" id="MobiDB-lite"/>
    </source>
</evidence>
<evidence type="ECO:0000256" key="3">
    <source>
        <dbReference type="ARBA" id="ARBA00022801"/>
    </source>
</evidence>
<dbReference type="PANTHER" id="PTHR12801:SF45">
    <property type="entry name" value="RNA EXONUCLEASE 4"/>
    <property type="match status" value="1"/>
</dbReference>
<name>A0ABR4BYK5_9HELO</name>
<dbReference type="SUPFAM" id="SSF53098">
    <property type="entry name" value="Ribonuclease H-like"/>
    <property type="match status" value="1"/>
</dbReference>
<organism evidence="8 9">
    <name type="scientific">Oculimacula yallundae</name>
    <dbReference type="NCBI Taxonomy" id="86028"/>
    <lineage>
        <taxon>Eukaryota</taxon>
        <taxon>Fungi</taxon>
        <taxon>Dikarya</taxon>
        <taxon>Ascomycota</taxon>
        <taxon>Pezizomycotina</taxon>
        <taxon>Leotiomycetes</taxon>
        <taxon>Helotiales</taxon>
        <taxon>Ploettnerulaceae</taxon>
        <taxon>Oculimacula</taxon>
    </lineage>
</organism>
<dbReference type="Proteomes" id="UP001595075">
    <property type="component" value="Unassembled WGS sequence"/>
</dbReference>
<keyword evidence="2" id="KW-0540">Nuclease</keyword>
<dbReference type="InterPro" id="IPR013520">
    <property type="entry name" value="Ribonucl_H"/>
</dbReference>
<evidence type="ECO:0000259" key="7">
    <source>
        <dbReference type="SMART" id="SM00479"/>
    </source>
</evidence>
<dbReference type="PANTHER" id="PTHR12801">
    <property type="entry name" value="RNA EXONUCLEASE REXO1 / RECO3 FAMILY MEMBER-RELATED"/>
    <property type="match status" value="1"/>
</dbReference>
<evidence type="ECO:0000313" key="8">
    <source>
        <dbReference type="EMBL" id="KAL2062502.1"/>
    </source>
</evidence>
<keyword evidence="1" id="KW-0698">rRNA processing</keyword>
<gene>
    <name evidence="8" type="ORF">VTL71DRAFT_6768</name>
</gene>
<keyword evidence="9" id="KW-1185">Reference proteome</keyword>
<evidence type="ECO:0000256" key="4">
    <source>
        <dbReference type="ARBA" id="ARBA00022839"/>
    </source>
</evidence>
<dbReference type="EMBL" id="JAZHXI010000017">
    <property type="protein sequence ID" value="KAL2062502.1"/>
    <property type="molecule type" value="Genomic_DNA"/>
</dbReference>
<dbReference type="InterPro" id="IPR012337">
    <property type="entry name" value="RNaseH-like_sf"/>
</dbReference>
<feature type="compositionally biased region" description="Basic and acidic residues" evidence="6">
    <location>
        <begin position="1"/>
        <end position="13"/>
    </location>
</feature>
<dbReference type="Gene3D" id="3.30.420.10">
    <property type="entry name" value="Ribonuclease H-like superfamily/Ribonuclease H"/>
    <property type="match status" value="1"/>
</dbReference>
<reference evidence="8 9" key="1">
    <citation type="journal article" date="2024" name="Commun. Biol.">
        <title>Comparative genomic analysis of thermophilic fungi reveals convergent evolutionary adaptations and gene losses.</title>
        <authorList>
            <person name="Steindorff A.S."/>
            <person name="Aguilar-Pontes M.V."/>
            <person name="Robinson A.J."/>
            <person name="Andreopoulos B."/>
            <person name="LaButti K."/>
            <person name="Kuo A."/>
            <person name="Mondo S."/>
            <person name="Riley R."/>
            <person name="Otillar R."/>
            <person name="Haridas S."/>
            <person name="Lipzen A."/>
            <person name="Grimwood J."/>
            <person name="Schmutz J."/>
            <person name="Clum A."/>
            <person name="Reid I.D."/>
            <person name="Moisan M.C."/>
            <person name="Butler G."/>
            <person name="Nguyen T.T.M."/>
            <person name="Dewar K."/>
            <person name="Conant G."/>
            <person name="Drula E."/>
            <person name="Henrissat B."/>
            <person name="Hansel C."/>
            <person name="Singer S."/>
            <person name="Hutchinson M.I."/>
            <person name="de Vries R.P."/>
            <person name="Natvig D.O."/>
            <person name="Powell A.J."/>
            <person name="Tsang A."/>
            <person name="Grigoriev I.V."/>
        </authorList>
    </citation>
    <scope>NUCLEOTIDE SEQUENCE [LARGE SCALE GENOMIC DNA]</scope>
    <source>
        <strain evidence="8 9">CBS 494.80</strain>
    </source>
</reference>
<dbReference type="InterPro" id="IPR036397">
    <property type="entry name" value="RNaseH_sf"/>
</dbReference>
<protein>
    <recommendedName>
        <fullName evidence="7">Exonuclease domain-containing protein</fullName>
    </recommendedName>
</protein>
<evidence type="ECO:0000256" key="1">
    <source>
        <dbReference type="ARBA" id="ARBA00022552"/>
    </source>
</evidence>
<evidence type="ECO:0000256" key="2">
    <source>
        <dbReference type="ARBA" id="ARBA00022722"/>
    </source>
</evidence>
<evidence type="ECO:0000313" key="9">
    <source>
        <dbReference type="Proteomes" id="UP001595075"/>
    </source>
</evidence>
<keyword evidence="4" id="KW-0269">Exonuclease</keyword>
<dbReference type="SMART" id="SM00479">
    <property type="entry name" value="EXOIII"/>
    <property type="match status" value="1"/>
</dbReference>
<evidence type="ECO:0000256" key="5">
    <source>
        <dbReference type="ARBA" id="ARBA00025599"/>
    </source>
</evidence>
<sequence length="477" mass="53534">MVKPQREITKDRPQSSSMPNISRQSDANKSSFVLPFIPKQSDTPDDRPILELLGNDLGFPSEMILGTSSVNSIPLRDSGLSLEYIQRLRNLLASKTALEETGYVLQPLSEYAIQKKKRCERCGKVMLKGRVDGKGQERKKELLMGGKEDKVVNDQRVGETKDEIPLTENSLFPVEGRGDSEANVQSLTVAPTPILKPYIRCRFHDGVVKYKTWSCCRQHTSSDPCQAAEFHLARTYPVGELESLWAFYPTPNGYPSHEIRAAVAIDCEMGNAKSGDSELIRVTLIDYFSSDVLVDKLVYPDVAMAHYNTRFSGVTGKQMENARFSGQCLMGKKRAREAVWRFVGPHTIVVGHSAHNDLTAMRWIHTVVVDTWLLESEKKKAREADAKAKVERGGKEQEVPRIQSLPLEDAVELQEVQLHQEIPKTMKKKKKGSGALSLKILTWKRLGREIQTAGREGHDSLEDAIATRDLAHWNVIN</sequence>
<proteinExistence type="predicted"/>
<feature type="domain" description="Exonuclease" evidence="7">
    <location>
        <begin position="261"/>
        <end position="477"/>
    </location>
</feature>
<dbReference type="CDD" id="cd06137">
    <property type="entry name" value="DEDDh_RNase"/>
    <property type="match status" value="1"/>
</dbReference>
<dbReference type="InterPro" id="IPR047021">
    <property type="entry name" value="REXO1/3/4-like"/>
</dbReference>